<gene>
    <name evidence="7" type="ORF">LIP_3478</name>
</gene>
<keyword evidence="8" id="KW-1185">Reference proteome</keyword>
<dbReference type="PRINTS" id="PR00164">
    <property type="entry name" value="ABC2TRNSPORT"/>
</dbReference>
<keyword evidence="5" id="KW-0813">Transport</keyword>
<dbReference type="PROSITE" id="PS51012">
    <property type="entry name" value="ABC_TM2"/>
    <property type="match status" value="1"/>
</dbReference>
<proteinExistence type="inferred from homology"/>
<organism evidence="7 8">
    <name type="scientific">Limnochorda pilosa</name>
    <dbReference type="NCBI Taxonomy" id="1555112"/>
    <lineage>
        <taxon>Bacteria</taxon>
        <taxon>Bacillati</taxon>
        <taxon>Bacillota</taxon>
        <taxon>Limnochordia</taxon>
        <taxon>Limnochordales</taxon>
        <taxon>Limnochordaceae</taxon>
        <taxon>Limnochorda</taxon>
    </lineage>
</organism>
<dbReference type="PANTHER" id="PTHR43027:SF1">
    <property type="entry name" value="DOXORUBICIN RESISTANCE ABC TRANSPORTER PERMEASE PROTEIN DRRC-RELATED"/>
    <property type="match status" value="1"/>
</dbReference>
<dbReference type="STRING" id="1555112.LIP_3478"/>
<dbReference type="PIRSF" id="PIRSF006648">
    <property type="entry name" value="DrrB"/>
    <property type="match status" value="1"/>
</dbReference>
<dbReference type="PANTHER" id="PTHR43027">
    <property type="entry name" value="DOXORUBICIN RESISTANCE ABC TRANSPORTER PERMEASE PROTEIN DRRC-RELATED"/>
    <property type="match status" value="1"/>
</dbReference>
<evidence type="ECO:0000256" key="3">
    <source>
        <dbReference type="ARBA" id="ARBA00022989"/>
    </source>
</evidence>
<accession>A0A0K2SQ86</accession>
<dbReference type="InterPro" id="IPR052902">
    <property type="entry name" value="ABC-2_transporter"/>
</dbReference>
<dbReference type="GO" id="GO:0140359">
    <property type="term" value="F:ABC-type transporter activity"/>
    <property type="evidence" value="ECO:0007669"/>
    <property type="project" value="InterPro"/>
</dbReference>
<dbReference type="Pfam" id="PF01061">
    <property type="entry name" value="ABC2_membrane"/>
    <property type="match status" value="1"/>
</dbReference>
<reference evidence="8" key="2">
    <citation type="journal article" date="2016" name="Int. J. Syst. Evol. Microbiol.">
        <title>Complete genome sequence and cell structure of Limnochorda pilosa, a Gram-negative spore-former within the phylum Firmicutes.</title>
        <authorList>
            <person name="Watanabe M."/>
            <person name="Kojima H."/>
            <person name="Fukui M."/>
        </authorList>
    </citation>
    <scope>NUCLEOTIDE SEQUENCE [LARGE SCALE GENOMIC DNA]</scope>
    <source>
        <strain evidence="8">HC45</strain>
    </source>
</reference>
<evidence type="ECO:0000256" key="1">
    <source>
        <dbReference type="ARBA" id="ARBA00004141"/>
    </source>
</evidence>
<sequence>MELLTLNLRATWGRAYVRVVGASRELSWLVFEVTLPVLGTAAYVYVYRGLNAPPEFVGFVLLGGAMTAFWMNVLWSMASQLFWEKESSNLEAFFLAPCSRMAILVGMAAGGMYLSLVRAVSILVLGSLLFGVRFPRVEWVPVVGAFVLALLALYGLGMLLASLYLVFGREAWHVSNLLQEPIYLLSGFYFPVRALGPWVGLAASLIPLTFGLDAMRQLIWAEGAMGLLPVGTELAVLGAEAVVFLLAAYKALHVMERMAVREGRLTLKWQ</sequence>
<keyword evidence="3 5" id="KW-1133">Transmembrane helix</keyword>
<feature type="transmembrane region" description="Helical" evidence="5">
    <location>
        <begin position="224"/>
        <end position="249"/>
    </location>
</feature>
<feature type="domain" description="ABC transmembrane type-2" evidence="6">
    <location>
        <begin position="27"/>
        <end position="255"/>
    </location>
</feature>
<dbReference type="GO" id="GO:0043190">
    <property type="term" value="C:ATP-binding cassette (ABC) transporter complex"/>
    <property type="evidence" value="ECO:0007669"/>
    <property type="project" value="InterPro"/>
</dbReference>
<comment type="similarity">
    <text evidence="5">Belongs to the ABC-2 integral membrane protein family.</text>
</comment>
<feature type="transmembrane region" description="Helical" evidence="5">
    <location>
        <begin position="142"/>
        <end position="167"/>
    </location>
</feature>
<evidence type="ECO:0000313" key="8">
    <source>
        <dbReference type="Proteomes" id="UP000065807"/>
    </source>
</evidence>
<keyword evidence="5" id="KW-1003">Cell membrane</keyword>
<reference evidence="8" key="1">
    <citation type="submission" date="2015-07" db="EMBL/GenBank/DDBJ databases">
        <title>Complete genome sequence and phylogenetic analysis of Limnochorda pilosa.</title>
        <authorList>
            <person name="Watanabe M."/>
            <person name="Kojima H."/>
            <person name="Fukui M."/>
        </authorList>
    </citation>
    <scope>NUCLEOTIDE SEQUENCE [LARGE SCALE GENOMIC DNA]</scope>
    <source>
        <strain evidence="8">HC45</strain>
    </source>
</reference>
<dbReference type="EMBL" id="AP014924">
    <property type="protein sequence ID" value="BAS29290.1"/>
    <property type="molecule type" value="Genomic_DNA"/>
</dbReference>
<dbReference type="Proteomes" id="UP000065807">
    <property type="component" value="Chromosome"/>
</dbReference>
<keyword evidence="4 5" id="KW-0472">Membrane</keyword>
<keyword evidence="2 5" id="KW-0812">Transmembrane</keyword>
<evidence type="ECO:0000259" key="6">
    <source>
        <dbReference type="PROSITE" id="PS51012"/>
    </source>
</evidence>
<dbReference type="KEGG" id="lpil:LIP_3478"/>
<dbReference type="InterPro" id="IPR013525">
    <property type="entry name" value="ABC2_TM"/>
</dbReference>
<feature type="transmembrane region" description="Helical" evidence="5">
    <location>
        <begin position="187"/>
        <end position="212"/>
    </location>
</feature>
<dbReference type="InterPro" id="IPR047817">
    <property type="entry name" value="ABC2_TM_bact-type"/>
</dbReference>
<evidence type="ECO:0000256" key="5">
    <source>
        <dbReference type="RuleBase" id="RU361157"/>
    </source>
</evidence>
<dbReference type="InterPro" id="IPR000412">
    <property type="entry name" value="ABC_2_transport"/>
</dbReference>
<name>A0A0K2SQ86_LIMPI</name>
<comment type="subcellular location">
    <subcellularLocation>
        <location evidence="5">Cell membrane</location>
        <topology evidence="5">Multi-pass membrane protein</topology>
    </subcellularLocation>
    <subcellularLocation>
        <location evidence="1">Membrane</location>
        <topology evidence="1">Multi-pass membrane protein</topology>
    </subcellularLocation>
</comment>
<feature type="transmembrane region" description="Helical" evidence="5">
    <location>
        <begin position="26"/>
        <end position="47"/>
    </location>
</feature>
<evidence type="ECO:0000256" key="4">
    <source>
        <dbReference type="ARBA" id="ARBA00023136"/>
    </source>
</evidence>
<feature type="transmembrane region" description="Helical" evidence="5">
    <location>
        <begin position="103"/>
        <end position="130"/>
    </location>
</feature>
<evidence type="ECO:0000313" key="7">
    <source>
        <dbReference type="EMBL" id="BAS29290.1"/>
    </source>
</evidence>
<evidence type="ECO:0000256" key="2">
    <source>
        <dbReference type="ARBA" id="ARBA00022692"/>
    </source>
</evidence>
<dbReference type="AlphaFoldDB" id="A0A0K2SQ86"/>
<protein>
    <recommendedName>
        <fullName evidence="5">Transport permease protein</fullName>
    </recommendedName>
</protein>
<feature type="transmembrane region" description="Helical" evidence="5">
    <location>
        <begin position="59"/>
        <end position="83"/>
    </location>
</feature>